<keyword evidence="3" id="KW-1185">Reference proteome</keyword>
<dbReference type="EMBL" id="MU151479">
    <property type="protein sequence ID" value="KAF9443395.1"/>
    <property type="molecule type" value="Genomic_DNA"/>
</dbReference>
<keyword evidence="1" id="KW-0472">Membrane</keyword>
<keyword evidence="1" id="KW-1133">Transmembrane helix</keyword>
<feature type="transmembrane region" description="Helical" evidence="1">
    <location>
        <begin position="102"/>
        <end position="123"/>
    </location>
</feature>
<evidence type="ECO:0000313" key="3">
    <source>
        <dbReference type="Proteomes" id="UP000807342"/>
    </source>
</evidence>
<evidence type="ECO:0000256" key="1">
    <source>
        <dbReference type="SAM" id="Phobius"/>
    </source>
</evidence>
<comment type="caution">
    <text evidence="2">The sequence shown here is derived from an EMBL/GenBank/DDBJ whole genome shotgun (WGS) entry which is preliminary data.</text>
</comment>
<accession>A0A9P6BZB8</accession>
<dbReference type="Proteomes" id="UP000807342">
    <property type="component" value="Unassembled WGS sequence"/>
</dbReference>
<evidence type="ECO:0000313" key="2">
    <source>
        <dbReference type="EMBL" id="KAF9443395.1"/>
    </source>
</evidence>
<protein>
    <submittedName>
        <fullName evidence="2">Uncharacterized protein</fullName>
    </submittedName>
</protein>
<feature type="transmembrane region" description="Helical" evidence="1">
    <location>
        <begin position="20"/>
        <end position="39"/>
    </location>
</feature>
<feature type="transmembrane region" description="Helical" evidence="1">
    <location>
        <begin position="135"/>
        <end position="157"/>
    </location>
</feature>
<feature type="transmembrane region" description="Helical" evidence="1">
    <location>
        <begin position="210"/>
        <end position="236"/>
    </location>
</feature>
<feature type="transmembrane region" description="Helical" evidence="1">
    <location>
        <begin position="242"/>
        <end position="261"/>
    </location>
</feature>
<feature type="transmembrane region" description="Helical" evidence="1">
    <location>
        <begin position="51"/>
        <end position="74"/>
    </location>
</feature>
<gene>
    <name evidence="2" type="ORF">P691DRAFT_414092</name>
</gene>
<organism evidence="2 3">
    <name type="scientific">Macrolepiota fuliginosa MF-IS2</name>
    <dbReference type="NCBI Taxonomy" id="1400762"/>
    <lineage>
        <taxon>Eukaryota</taxon>
        <taxon>Fungi</taxon>
        <taxon>Dikarya</taxon>
        <taxon>Basidiomycota</taxon>
        <taxon>Agaricomycotina</taxon>
        <taxon>Agaricomycetes</taxon>
        <taxon>Agaricomycetidae</taxon>
        <taxon>Agaricales</taxon>
        <taxon>Agaricineae</taxon>
        <taxon>Agaricaceae</taxon>
        <taxon>Macrolepiota</taxon>
    </lineage>
</organism>
<sequence>MGLELQLDDKLHLAGSGASFALYCINFYFLVRLVIGIYSQGRERLAAKSKLWRHLATFLSFVLASNYLCLQIYVTYLGLAEHRDSKNGSAPWIDNSKRIKGVWLAIAVSGLGCTWAIDASVLYQCFVLYSVRGNISWILLLPATFLLSSLGTGAYLLSSSLSSLRILPHFPICITTKLLSSSLIILKLIQQRKKLTLEFGNANLTELARPYTFLIHIFVQSYALYSIFSVTFLVLFVSNNSAWRVFLPCLSQIGLMSQLLIQIRVLRNRTRNISIREGEEKPVSPIVFITPSGIA</sequence>
<name>A0A9P6BZB8_9AGAR</name>
<dbReference type="AlphaFoldDB" id="A0A9P6BZB8"/>
<keyword evidence="1" id="KW-0812">Transmembrane</keyword>
<reference evidence="2" key="1">
    <citation type="submission" date="2020-11" db="EMBL/GenBank/DDBJ databases">
        <authorList>
            <consortium name="DOE Joint Genome Institute"/>
            <person name="Ahrendt S."/>
            <person name="Riley R."/>
            <person name="Andreopoulos W."/>
            <person name="Labutti K."/>
            <person name="Pangilinan J."/>
            <person name="Ruiz-Duenas F.J."/>
            <person name="Barrasa J.M."/>
            <person name="Sanchez-Garcia M."/>
            <person name="Camarero S."/>
            <person name="Miyauchi S."/>
            <person name="Serrano A."/>
            <person name="Linde D."/>
            <person name="Babiker R."/>
            <person name="Drula E."/>
            <person name="Ayuso-Fernandez I."/>
            <person name="Pacheco R."/>
            <person name="Padilla G."/>
            <person name="Ferreira P."/>
            <person name="Barriuso J."/>
            <person name="Kellner H."/>
            <person name="Castanera R."/>
            <person name="Alfaro M."/>
            <person name="Ramirez L."/>
            <person name="Pisabarro A.G."/>
            <person name="Kuo A."/>
            <person name="Tritt A."/>
            <person name="Lipzen A."/>
            <person name="He G."/>
            <person name="Yan M."/>
            <person name="Ng V."/>
            <person name="Cullen D."/>
            <person name="Martin F."/>
            <person name="Rosso M.-N."/>
            <person name="Henrissat B."/>
            <person name="Hibbett D."/>
            <person name="Martinez A.T."/>
            <person name="Grigoriev I.V."/>
        </authorList>
    </citation>
    <scope>NUCLEOTIDE SEQUENCE</scope>
    <source>
        <strain evidence="2">MF-IS2</strain>
    </source>
</reference>
<dbReference type="OrthoDB" id="3035775at2759"/>
<feature type="transmembrane region" description="Helical" evidence="1">
    <location>
        <begin position="169"/>
        <end position="189"/>
    </location>
</feature>
<proteinExistence type="predicted"/>